<dbReference type="InterPro" id="IPR008023">
    <property type="entry name" value="DUF748"/>
</dbReference>
<dbReference type="EMBL" id="MLJW01001679">
    <property type="protein sequence ID" value="OIQ77172.1"/>
    <property type="molecule type" value="Genomic_DNA"/>
</dbReference>
<dbReference type="InterPro" id="IPR036737">
    <property type="entry name" value="OmpA-like_sf"/>
</dbReference>
<dbReference type="SUPFAM" id="SSF103088">
    <property type="entry name" value="OmpA-like"/>
    <property type="match status" value="1"/>
</dbReference>
<reference evidence="1" key="1">
    <citation type="submission" date="2016-10" db="EMBL/GenBank/DDBJ databases">
        <title>Sequence of Gallionella enrichment culture.</title>
        <authorList>
            <person name="Poehlein A."/>
            <person name="Muehling M."/>
            <person name="Daniel R."/>
        </authorList>
    </citation>
    <scope>NUCLEOTIDE SEQUENCE</scope>
</reference>
<dbReference type="Gene3D" id="3.30.1330.60">
    <property type="entry name" value="OmpA-like domain"/>
    <property type="match status" value="1"/>
</dbReference>
<comment type="caution">
    <text evidence="1">The sequence shown here is derived from an EMBL/GenBank/DDBJ whole genome shotgun (WGS) entry which is preliminary data.</text>
</comment>
<evidence type="ECO:0000313" key="1">
    <source>
        <dbReference type="EMBL" id="OIQ77172.1"/>
    </source>
</evidence>
<accession>A0A1J5QB86</accession>
<organism evidence="1">
    <name type="scientific">mine drainage metagenome</name>
    <dbReference type="NCBI Taxonomy" id="410659"/>
    <lineage>
        <taxon>unclassified sequences</taxon>
        <taxon>metagenomes</taxon>
        <taxon>ecological metagenomes</taxon>
    </lineage>
</organism>
<sequence>MRVHYRIDPAGELNADNHLTLAGLTLGAHVDSPDATHLPVPLAIALLTDPDGRIDLDLPVSGSLHDPQFNFGALVAKVVRNLFVRVLTAPFALLAHLGAGAAGSQLDHVAFTPGRADLAPAIHDQLQLIARALQQRPSLIVTITGYVDPQHERQAWREAQFEHRLLMHWKRHQPRTEQALPRVPADARDAAIAALYRDTALADKPRTALGLPALLPAPRMQALLLDAIPAGDDQLLGLAMRRAIVLRDALKALGVPAARQYIGAPELRDGVAPGATLQLSLP</sequence>
<gene>
    <name evidence="1" type="ORF">GALL_411390</name>
</gene>
<proteinExistence type="predicted"/>
<name>A0A1J5QB86_9ZZZZ</name>
<dbReference type="AlphaFoldDB" id="A0A1J5QB86"/>
<dbReference type="Pfam" id="PF05359">
    <property type="entry name" value="DUF748"/>
    <property type="match status" value="1"/>
</dbReference>
<protein>
    <submittedName>
        <fullName evidence="1">Uncharacterized protein</fullName>
    </submittedName>
</protein>